<dbReference type="AlphaFoldDB" id="A0A1L7TLB8"/>
<name>A0A1L7TLB8_FUSMA</name>
<gene>
    <name evidence="2" type="ORF">FMAN_02300</name>
</gene>
<evidence type="ECO:0000313" key="2">
    <source>
        <dbReference type="EMBL" id="CVK99460.1"/>
    </source>
</evidence>
<evidence type="ECO:0000313" key="3">
    <source>
        <dbReference type="Proteomes" id="UP000184255"/>
    </source>
</evidence>
<keyword evidence="3" id="KW-1185">Reference proteome</keyword>
<dbReference type="VEuPathDB" id="FungiDB:FMAN_02300"/>
<organism evidence="2 3">
    <name type="scientific">Fusarium mangiferae</name>
    <name type="common">Mango malformation disease fungus</name>
    <dbReference type="NCBI Taxonomy" id="192010"/>
    <lineage>
        <taxon>Eukaryota</taxon>
        <taxon>Fungi</taxon>
        <taxon>Dikarya</taxon>
        <taxon>Ascomycota</taxon>
        <taxon>Pezizomycotina</taxon>
        <taxon>Sordariomycetes</taxon>
        <taxon>Hypocreomycetidae</taxon>
        <taxon>Hypocreales</taxon>
        <taxon>Nectriaceae</taxon>
        <taxon>Fusarium</taxon>
        <taxon>Fusarium fujikuroi species complex</taxon>
    </lineage>
</organism>
<dbReference type="GeneID" id="65081572"/>
<comment type="caution">
    <text evidence="2">The sequence shown here is derived from an EMBL/GenBank/DDBJ whole genome shotgun (WGS) entry which is preliminary data.</text>
</comment>
<proteinExistence type="predicted"/>
<accession>A0A1L7TLB8</accession>
<dbReference type="EMBL" id="FCQH01000010">
    <property type="protein sequence ID" value="CVK99460.1"/>
    <property type="molecule type" value="Genomic_DNA"/>
</dbReference>
<feature type="region of interest" description="Disordered" evidence="1">
    <location>
        <begin position="27"/>
        <end position="46"/>
    </location>
</feature>
<protein>
    <submittedName>
        <fullName evidence="2">Uncharacterized protein</fullName>
    </submittedName>
</protein>
<dbReference type="Proteomes" id="UP000184255">
    <property type="component" value="Unassembled WGS sequence"/>
</dbReference>
<reference evidence="3" key="1">
    <citation type="journal article" date="2016" name="Genome Biol. Evol.">
        <title>Comparative 'omics' of the Fusarium fujikuroi species complex highlights differences in genetic potential and metabolite synthesis.</title>
        <authorList>
            <person name="Niehaus E.-M."/>
            <person name="Muensterkoetter M."/>
            <person name="Proctor R.H."/>
            <person name="Brown D.W."/>
            <person name="Sharon A."/>
            <person name="Idan Y."/>
            <person name="Oren-Young L."/>
            <person name="Sieber C.M."/>
            <person name="Novak O."/>
            <person name="Pencik A."/>
            <person name="Tarkowska D."/>
            <person name="Hromadova K."/>
            <person name="Freeman S."/>
            <person name="Maymon M."/>
            <person name="Elazar M."/>
            <person name="Youssef S.A."/>
            <person name="El-Shabrawy E.S.M."/>
            <person name="Shalaby A.B.A."/>
            <person name="Houterman P."/>
            <person name="Brock N.L."/>
            <person name="Burkhardt I."/>
            <person name="Tsavkelova E.A."/>
            <person name="Dickschat J.S."/>
            <person name="Galuszka P."/>
            <person name="Gueldener U."/>
            <person name="Tudzynski B."/>
        </authorList>
    </citation>
    <scope>NUCLEOTIDE SEQUENCE [LARGE SCALE GENOMIC DNA]</scope>
    <source>
        <strain evidence="3">MRC7560</strain>
    </source>
</reference>
<evidence type="ECO:0000256" key="1">
    <source>
        <dbReference type="SAM" id="MobiDB-lite"/>
    </source>
</evidence>
<dbReference type="RefSeq" id="XP_041685784.1">
    <property type="nucleotide sequence ID" value="XM_041835640.1"/>
</dbReference>
<sequence>MSAPRPSIGPGKSVLAIMKKRKKANARITRSGRAWDEKQGPPSLSHCTRAAGTIIRSQARPELDGGIASELPAGFFHRHVRAAETLTCPVLQGMMADGFCSYRTALQRSVRGRLGAREDWLWLTFGLELD</sequence>